<keyword evidence="1" id="KW-0175">Coiled coil</keyword>
<dbReference type="Gene3D" id="1.10.287.70">
    <property type="match status" value="1"/>
</dbReference>
<dbReference type="RefSeq" id="WP_303305961.1">
    <property type="nucleotide sequence ID" value="NZ_JAODOP010000004.1"/>
</dbReference>
<feature type="coiled-coil region" evidence="1">
    <location>
        <begin position="35"/>
        <end position="62"/>
    </location>
</feature>
<accession>A0ABU7XTB3</accession>
<organism evidence="4 5">
    <name type="scientific">Flavivirga spongiicola</name>
    <dbReference type="NCBI Taxonomy" id="421621"/>
    <lineage>
        <taxon>Bacteria</taxon>
        <taxon>Pseudomonadati</taxon>
        <taxon>Bacteroidota</taxon>
        <taxon>Flavobacteriia</taxon>
        <taxon>Flavobacteriales</taxon>
        <taxon>Flavobacteriaceae</taxon>
        <taxon>Flavivirga</taxon>
    </lineage>
</organism>
<dbReference type="Proteomes" id="UP001337305">
    <property type="component" value="Unassembled WGS sequence"/>
</dbReference>
<keyword evidence="2" id="KW-1133">Transmembrane helix</keyword>
<feature type="transmembrane region" description="Helical" evidence="2">
    <location>
        <begin position="5"/>
        <end position="23"/>
    </location>
</feature>
<keyword evidence="5" id="KW-1185">Reference proteome</keyword>
<evidence type="ECO:0000313" key="4">
    <source>
        <dbReference type="EMBL" id="MEF3833621.1"/>
    </source>
</evidence>
<keyword evidence="4" id="KW-0407">Ion channel</keyword>
<evidence type="ECO:0000256" key="1">
    <source>
        <dbReference type="SAM" id="Coils"/>
    </source>
</evidence>
<keyword evidence="2" id="KW-0812">Transmembrane</keyword>
<evidence type="ECO:0000256" key="2">
    <source>
        <dbReference type="SAM" id="Phobius"/>
    </source>
</evidence>
<protein>
    <submittedName>
        <fullName evidence="4">Potassium channel family protein</fullName>
    </submittedName>
</protein>
<comment type="caution">
    <text evidence="4">The sequence shown here is derived from an EMBL/GenBank/DDBJ whole genome shotgun (WGS) entry which is preliminary data.</text>
</comment>
<dbReference type="GO" id="GO:0034220">
    <property type="term" value="P:monoatomic ion transmembrane transport"/>
    <property type="evidence" value="ECO:0007669"/>
    <property type="project" value="UniProtKB-KW"/>
</dbReference>
<dbReference type="Pfam" id="PF07885">
    <property type="entry name" value="Ion_trans_2"/>
    <property type="match status" value="1"/>
</dbReference>
<evidence type="ECO:0000313" key="5">
    <source>
        <dbReference type="Proteomes" id="UP001337305"/>
    </source>
</evidence>
<feature type="domain" description="Potassium channel" evidence="3">
    <location>
        <begin position="204"/>
        <end position="257"/>
    </location>
</feature>
<evidence type="ECO:0000259" key="3">
    <source>
        <dbReference type="Pfam" id="PF07885"/>
    </source>
</evidence>
<keyword evidence="2" id="KW-0472">Membrane</keyword>
<name>A0ABU7XTB3_9FLAO</name>
<dbReference type="EMBL" id="JAODOP010000004">
    <property type="protein sequence ID" value="MEF3833621.1"/>
    <property type="molecule type" value="Genomic_DNA"/>
</dbReference>
<keyword evidence="4" id="KW-0406">Ion transport</keyword>
<keyword evidence="4" id="KW-0813">Transport</keyword>
<dbReference type="SUPFAM" id="SSF81324">
    <property type="entry name" value="Voltage-gated potassium channels"/>
    <property type="match status" value="1"/>
</dbReference>
<sequence>MIKRVLLFFGAYVTIMLIFAGFYKNVYNKSPECFLIKEQVDSQRLTNRINELKTELRNLNSQRSSFYNYPEIWDKFQATNLEKIESIRALDISDNIVAERYYFATFRLDSLNFHFKFYNYTKRLEYYLVIDDEKFIGANSGEFVNYEQIIPEFKVVTLSDLENNRLIKRIAKNIAAESTIIDKNIEIRIAEKENELENLVSDNNHWNYADFTYFSISTIFGGGYGDIVPNCSKVRYYVIAEYLICGFLIIVLLNVILKDRKK</sequence>
<proteinExistence type="predicted"/>
<gene>
    <name evidence="4" type="ORF">N1F79_10800</name>
</gene>
<feature type="transmembrane region" description="Helical" evidence="2">
    <location>
        <begin position="236"/>
        <end position="257"/>
    </location>
</feature>
<reference evidence="4 5" key="1">
    <citation type="submission" date="2022-09" db="EMBL/GenBank/DDBJ databases">
        <title>Genome sequencing of Flavivirga sp. MEBiC05379.</title>
        <authorList>
            <person name="Oh H.-M."/>
            <person name="Kwon K.K."/>
            <person name="Park M.J."/>
            <person name="Yang S.-H."/>
        </authorList>
    </citation>
    <scope>NUCLEOTIDE SEQUENCE [LARGE SCALE GENOMIC DNA]</scope>
    <source>
        <strain evidence="4 5">MEBiC05379</strain>
    </source>
</reference>
<dbReference type="InterPro" id="IPR013099">
    <property type="entry name" value="K_chnl_dom"/>
</dbReference>